<dbReference type="NCBIfam" id="NF045960">
    <property type="entry name" value="MHO_1580_fam"/>
    <property type="match status" value="1"/>
</dbReference>
<evidence type="ECO:0000313" key="1">
    <source>
        <dbReference type="EMBL" id="UVD81836.1"/>
    </source>
</evidence>
<sequence>MLLINMPIVIPQQNQQQKIISRTHYIPYHQANLNQLNENDQSVIELKRYLVNGLFASKGQFLTEQSFYWSHYFQWNNSNQLQTALEQLNTGKWNQTFLSPNFTKNLQFKKLQGISSITNLRDHENNEYMKIVNQIAVKHQENEKEYLVSENGIHFLSPKTYSNHLQVVNSQIVSKNNIIYNNIILYPQKLQQGIHNKVLFKVAIFNDNEEDIARDIALLPKKVSGLPLKGNSSLDLQFVLNNTSNPETINNQKIIGTIEIISNTFYDMKSQQTIKGLNKNANKGYIIPFNFQGELNYVIETDLNEDFSNLHLGLHQTILQPYLDHYEGIKKLKIIYKNDIDNVFLPYTIKSRDFVKIALQKLSLQTILHLSKKEENENLE</sequence>
<organism evidence="1 2">
    <name type="scientific">Mycoplasma iguanae</name>
    <dbReference type="NCBI Taxonomy" id="292461"/>
    <lineage>
        <taxon>Bacteria</taxon>
        <taxon>Bacillati</taxon>
        <taxon>Mycoplasmatota</taxon>
        <taxon>Mollicutes</taxon>
        <taxon>Mycoplasmataceae</taxon>
        <taxon>Mycoplasma</taxon>
    </lineage>
</organism>
<keyword evidence="2" id="KW-1185">Reference proteome</keyword>
<protein>
    <recommendedName>
        <fullName evidence="3">Transmembrane protein</fullName>
    </recommendedName>
</protein>
<evidence type="ECO:0000313" key="2">
    <source>
        <dbReference type="Proteomes" id="UP001059252"/>
    </source>
</evidence>
<accession>A0ABY5R947</accession>
<gene>
    <name evidence="1" type="ORF">NV226_00820</name>
</gene>
<proteinExistence type="predicted"/>
<reference evidence="1" key="1">
    <citation type="submission" date="2022-08" db="EMBL/GenBank/DDBJ databases">
        <title>Complete genome of Mycoplasma iguanae type strain 2327.</title>
        <authorList>
            <person name="Spergser J."/>
        </authorList>
    </citation>
    <scope>NUCLEOTIDE SEQUENCE</scope>
    <source>
        <strain evidence="1">2327</strain>
    </source>
</reference>
<dbReference type="EMBL" id="CP102734">
    <property type="protein sequence ID" value="UVD81836.1"/>
    <property type="molecule type" value="Genomic_DNA"/>
</dbReference>
<dbReference type="Proteomes" id="UP001059252">
    <property type="component" value="Chromosome"/>
</dbReference>
<evidence type="ECO:0008006" key="3">
    <source>
        <dbReference type="Google" id="ProtNLM"/>
    </source>
</evidence>
<name>A0ABY5R947_9MOLU</name>